<evidence type="ECO:0000313" key="2">
    <source>
        <dbReference type="Proteomes" id="UP000681414"/>
    </source>
</evidence>
<gene>
    <name evidence="1" type="ORF">KHA97_04605</name>
</gene>
<dbReference type="Proteomes" id="UP000681414">
    <property type="component" value="Unassembled WGS sequence"/>
</dbReference>
<name>A0A942TAP9_9BACI</name>
<organism evidence="1 2">
    <name type="scientific">Lederbergia citri</name>
    <dbReference type="NCBI Taxonomy" id="2833580"/>
    <lineage>
        <taxon>Bacteria</taxon>
        <taxon>Bacillati</taxon>
        <taxon>Bacillota</taxon>
        <taxon>Bacilli</taxon>
        <taxon>Bacillales</taxon>
        <taxon>Bacillaceae</taxon>
        <taxon>Lederbergia</taxon>
    </lineage>
</organism>
<keyword evidence="2" id="KW-1185">Reference proteome</keyword>
<protein>
    <submittedName>
        <fullName evidence="1">Uncharacterized protein</fullName>
    </submittedName>
</protein>
<proteinExistence type="predicted"/>
<sequence length="81" mass="9256">MFKKERELIGMAKKVSQKEALELMMKNPELLNPMVYILFAIDAGVDEILPHSKYCALMKKKAIQTNNKKLLKMVMEAEGSL</sequence>
<dbReference type="EMBL" id="JAGYPG010000001">
    <property type="protein sequence ID" value="MBS4194351.1"/>
    <property type="molecule type" value="Genomic_DNA"/>
</dbReference>
<dbReference type="AlphaFoldDB" id="A0A942TAP9"/>
<comment type="caution">
    <text evidence="1">The sequence shown here is derived from an EMBL/GenBank/DDBJ whole genome shotgun (WGS) entry which is preliminary data.</text>
</comment>
<accession>A0A942TAP9</accession>
<reference evidence="1 2" key="1">
    <citation type="submission" date="2021-05" db="EMBL/GenBank/DDBJ databases">
        <title>Novel Bacillus species.</title>
        <authorList>
            <person name="Liu G."/>
        </authorList>
    </citation>
    <scope>NUCLEOTIDE SEQUENCE [LARGE SCALE GENOMIC DNA]</scope>
    <source>
        <strain evidence="2">FJAT-49780</strain>
    </source>
</reference>
<dbReference type="RefSeq" id="WP_213123541.1">
    <property type="nucleotide sequence ID" value="NZ_JAGYPG010000001.1"/>
</dbReference>
<evidence type="ECO:0000313" key="1">
    <source>
        <dbReference type="EMBL" id="MBS4194351.1"/>
    </source>
</evidence>